<proteinExistence type="predicted"/>
<comment type="caution">
    <text evidence="2">The sequence shown here is derived from an EMBL/GenBank/DDBJ whole genome shotgun (WGS) entry which is preliminary data.</text>
</comment>
<reference evidence="2" key="1">
    <citation type="submission" date="2021-02" db="EMBL/GenBank/DDBJ databases">
        <authorList>
            <person name="Nowell W R."/>
        </authorList>
    </citation>
    <scope>NUCLEOTIDE SEQUENCE</scope>
</reference>
<dbReference type="AlphaFoldDB" id="A0A818LLC1"/>
<sequence>MKFSLLFKPPGVCLGFSIVGGTNVSRITDCRAIVITRITKDSFADRDQQLKLHDIILCVNNISFTNIEHQLAVGILRSTRNNVNLVIPLSFLVIRNAIVTDLKEIFDDIIGLKQTKEALSYAIILRVKFSYLFDGNRKSWTNILLYGPTGTSKSYLAKTIDVGLKKKVKDLFKLARERQPCILFSDHTDGLCEKHYNTESETSRRIKNEFLVQMRRVGQDNSNVLLLAATNIPRAVDTVTLRRRIYTPLPDVNERAALFKTHLGFSNYHLIRDHKWMQLAQKAQNYSGADIDVICRKASPQSTRRLRSATHFKRVDFLRSILFIY</sequence>
<dbReference type="Proteomes" id="UP000663872">
    <property type="component" value="Unassembled WGS sequence"/>
</dbReference>
<dbReference type="Pfam" id="PF00004">
    <property type="entry name" value="AAA"/>
    <property type="match status" value="1"/>
</dbReference>
<dbReference type="SMART" id="SM00228">
    <property type="entry name" value="PDZ"/>
    <property type="match status" value="1"/>
</dbReference>
<dbReference type="Pfam" id="PF00595">
    <property type="entry name" value="PDZ"/>
    <property type="match status" value="1"/>
</dbReference>
<dbReference type="InterPro" id="IPR003959">
    <property type="entry name" value="ATPase_AAA_core"/>
</dbReference>
<dbReference type="Gene3D" id="1.10.8.60">
    <property type="match status" value="1"/>
</dbReference>
<dbReference type="InterPro" id="IPR036034">
    <property type="entry name" value="PDZ_sf"/>
</dbReference>
<dbReference type="InterPro" id="IPR027417">
    <property type="entry name" value="P-loop_NTPase"/>
</dbReference>
<name>A0A818LLC1_9BILA</name>
<dbReference type="InterPro" id="IPR001478">
    <property type="entry name" value="PDZ"/>
</dbReference>
<dbReference type="GO" id="GO:0007033">
    <property type="term" value="P:vacuole organization"/>
    <property type="evidence" value="ECO:0007669"/>
    <property type="project" value="TreeGrafter"/>
</dbReference>
<dbReference type="SUPFAM" id="SSF52540">
    <property type="entry name" value="P-loop containing nucleoside triphosphate hydrolases"/>
    <property type="match status" value="1"/>
</dbReference>
<protein>
    <recommendedName>
        <fullName evidence="1">PDZ domain-containing protein</fullName>
    </recommendedName>
</protein>
<organism evidence="2 3">
    <name type="scientific">Rotaria socialis</name>
    <dbReference type="NCBI Taxonomy" id="392032"/>
    <lineage>
        <taxon>Eukaryota</taxon>
        <taxon>Metazoa</taxon>
        <taxon>Spiralia</taxon>
        <taxon>Gnathifera</taxon>
        <taxon>Rotifera</taxon>
        <taxon>Eurotatoria</taxon>
        <taxon>Bdelloidea</taxon>
        <taxon>Philodinida</taxon>
        <taxon>Philodinidae</taxon>
        <taxon>Rotaria</taxon>
    </lineage>
</organism>
<dbReference type="GO" id="GO:0016197">
    <property type="term" value="P:endosomal transport"/>
    <property type="evidence" value="ECO:0007669"/>
    <property type="project" value="TreeGrafter"/>
</dbReference>
<dbReference type="InterPro" id="IPR050304">
    <property type="entry name" value="MT-severing_AAA_ATPase"/>
</dbReference>
<evidence type="ECO:0000259" key="1">
    <source>
        <dbReference type="PROSITE" id="PS50106"/>
    </source>
</evidence>
<accession>A0A818LLC1</accession>
<dbReference type="SUPFAM" id="SSF50156">
    <property type="entry name" value="PDZ domain-like"/>
    <property type="match status" value="1"/>
</dbReference>
<dbReference type="EMBL" id="CAJNYT010003509">
    <property type="protein sequence ID" value="CAF3571723.1"/>
    <property type="molecule type" value="Genomic_DNA"/>
</dbReference>
<gene>
    <name evidence="2" type="ORF">GRG538_LOCUS21256</name>
</gene>
<evidence type="ECO:0000313" key="3">
    <source>
        <dbReference type="Proteomes" id="UP000663872"/>
    </source>
</evidence>
<dbReference type="CDD" id="cd00136">
    <property type="entry name" value="PDZ_canonical"/>
    <property type="match status" value="1"/>
</dbReference>
<dbReference type="Gene3D" id="3.40.50.300">
    <property type="entry name" value="P-loop containing nucleotide triphosphate hydrolases"/>
    <property type="match status" value="2"/>
</dbReference>
<dbReference type="PANTHER" id="PTHR23074:SF83">
    <property type="entry name" value="VACUOLAR PROTEIN SORTING-ASSOCIATED PROTEIN 4A"/>
    <property type="match status" value="1"/>
</dbReference>
<dbReference type="PROSITE" id="PS50106">
    <property type="entry name" value="PDZ"/>
    <property type="match status" value="1"/>
</dbReference>
<dbReference type="PANTHER" id="PTHR23074">
    <property type="entry name" value="AAA DOMAIN-CONTAINING"/>
    <property type="match status" value="1"/>
</dbReference>
<dbReference type="GO" id="GO:0016887">
    <property type="term" value="F:ATP hydrolysis activity"/>
    <property type="evidence" value="ECO:0007669"/>
    <property type="project" value="InterPro"/>
</dbReference>
<dbReference type="GO" id="GO:0005524">
    <property type="term" value="F:ATP binding"/>
    <property type="evidence" value="ECO:0007669"/>
    <property type="project" value="InterPro"/>
</dbReference>
<evidence type="ECO:0000313" key="2">
    <source>
        <dbReference type="EMBL" id="CAF3571723.1"/>
    </source>
</evidence>
<dbReference type="Gene3D" id="2.30.42.10">
    <property type="match status" value="1"/>
</dbReference>
<feature type="domain" description="PDZ" evidence="1">
    <location>
        <begin position="2"/>
        <end position="87"/>
    </location>
</feature>